<reference evidence="2" key="1">
    <citation type="journal article" date="2019" name="Int. J. Syst. Evol. Microbiol.">
        <title>The Global Catalogue of Microorganisms (GCM) 10K type strain sequencing project: providing services to taxonomists for standard genome sequencing and annotation.</title>
        <authorList>
            <consortium name="The Broad Institute Genomics Platform"/>
            <consortium name="The Broad Institute Genome Sequencing Center for Infectious Disease"/>
            <person name="Wu L."/>
            <person name="Ma J."/>
        </authorList>
    </citation>
    <scope>NUCLEOTIDE SEQUENCE [LARGE SCALE GENOMIC DNA]</scope>
    <source>
        <strain evidence="2">JCM 19635</strain>
    </source>
</reference>
<keyword evidence="2" id="KW-1185">Reference proteome</keyword>
<sequence>MLQQAEEFGYLSIKQKNTDHLHYLNNYSAILLRQGKIHEALALMKQSFSSLRSTNNLRNKIGFMAFYIKCLNLNGQPADGEKMADSFLRDNSKEILAHRWHIFFVAYFQALVLQEKYDKLLRVCRKFHILQKEAEYRTRPNYVPTLEWYYNISQYVENEIDDDQLVELMGRSGQPHFGNPHKQRLLQDLLGEVKSCIPHLCGRIKSMLLQPGQIG</sequence>
<evidence type="ECO:0000313" key="1">
    <source>
        <dbReference type="EMBL" id="MFC7669580.1"/>
    </source>
</evidence>
<accession>A0ABW2UBJ6</accession>
<protein>
    <recommendedName>
        <fullName evidence="3">Tetratricopeptide repeat protein</fullName>
    </recommendedName>
</protein>
<gene>
    <name evidence="1" type="ORF">ACFQT0_21090</name>
</gene>
<dbReference type="EMBL" id="JBHTEK010000001">
    <property type="protein sequence ID" value="MFC7669580.1"/>
    <property type="molecule type" value="Genomic_DNA"/>
</dbReference>
<name>A0ABW2UBJ6_9BACT</name>
<organism evidence="1 2">
    <name type="scientific">Hymenobacter humi</name>
    <dbReference type="NCBI Taxonomy" id="1411620"/>
    <lineage>
        <taxon>Bacteria</taxon>
        <taxon>Pseudomonadati</taxon>
        <taxon>Bacteroidota</taxon>
        <taxon>Cytophagia</taxon>
        <taxon>Cytophagales</taxon>
        <taxon>Hymenobacteraceae</taxon>
        <taxon>Hymenobacter</taxon>
    </lineage>
</organism>
<dbReference type="Proteomes" id="UP001596513">
    <property type="component" value="Unassembled WGS sequence"/>
</dbReference>
<dbReference type="RefSeq" id="WP_380205073.1">
    <property type="nucleotide sequence ID" value="NZ_JBHTEK010000001.1"/>
</dbReference>
<proteinExistence type="predicted"/>
<comment type="caution">
    <text evidence="1">The sequence shown here is derived from an EMBL/GenBank/DDBJ whole genome shotgun (WGS) entry which is preliminary data.</text>
</comment>
<evidence type="ECO:0008006" key="3">
    <source>
        <dbReference type="Google" id="ProtNLM"/>
    </source>
</evidence>
<evidence type="ECO:0000313" key="2">
    <source>
        <dbReference type="Proteomes" id="UP001596513"/>
    </source>
</evidence>